<proteinExistence type="predicted"/>
<evidence type="ECO:0000313" key="1">
    <source>
        <dbReference type="EMBL" id="AYV81224.1"/>
    </source>
</evidence>
<name>A0A3G5A417_9VIRU</name>
<protein>
    <submittedName>
        <fullName evidence="1">Uncharacterized protein</fullName>
    </submittedName>
</protein>
<reference evidence="1" key="1">
    <citation type="submission" date="2018-10" db="EMBL/GenBank/DDBJ databases">
        <title>Hidden diversity of soil giant viruses.</title>
        <authorList>
            <person name="Schulz F."/>
            <person name="Alteio L."/>
            <person name="Goudeau D."/>
            <person name="Ryan E.M."/>
            <person name="Malmstrom R.R."/>
            <person name="Blanchard J."/>
            <person name="Woyke T."/>
        </authorList>
    </citation>
    <scope>NUCLEOTIDE SEQUENCE</scope>
    <source>
        <strain evidence="1">HAV1</strain>
    </source>
</reference>
<dbReference type="EMBL" id="MK072263">
    <property type="protein sequence ID" value="AYV81224.1"/>
    <property type="molecule type" value="Genomic_DNA"/>
</dbReference>
<sequence length="40" mass="4441">MAGMDLYPALTNFVTIPSEINFTPNFLKKCDINFIVTASC</sequence>
<gene>
    <name evidence="1" type="ORF">Harvfovirus21_21</name>
</gene>
<accession>A0A3G5A417</accession>
<organism evidence="1">
    <name type="scientific">Harvfovirus sp</name>
    <dbReference type="NCBI Taxonomy" id="2487768"/>
    <lineage>
        <taxon>Viruses</taxon>
        <taxon>Varidnaviria</taxon>
        <taxon>Bamfordvirae</taxon>
        <taxon>Nucleocytoviricota</taxon>
        <taxon>Megaviricetes</taxon>
        <taxon>Imitervirales</taxon>
        <taxon>Mimiviridae</taxon>
        <taxon>Klosneuvirinae</taxon>
    </lineage>
</organism>